<comment type="caution">
    <text evidence="2">The sequence shown here is derived from an EMBL/GenBank/DDBJ whole genome shotgun (WGS) entry which is preliminary data.</text>
</comment>
<name>A0A5B7IME0_PORTR</name>
<reference evidence="2 3" key="1">
    <citation type="submission" date="2019-05" db="EMBL/GenBank/DDBJ databases">
        <title>Another draft genome of Portunus trituberculatus and its Hox gene families provides insights of decapod evolution.</title>
        <authorList>
            <person name="Jeong J.-H."/>
            <person name="Song I."/>
            <person name="Kim S."/>
            <person name="Choi T."/>
            <person name="Kim D."/>
            <person name="Ryu S."/>
            <person name="Kim W."/>
        </authorList>
    </citation>
    <scope>NUCLEOTIDE SEQUENCE [LARGE SCALE GENOMIC DNA]</scope>
    <source>
        <tissue evidence="2">Muscle</tissue>
    </source>
</reference>
<accession>A0A5B7IME0</accession>
<evidence type="ECO:0000256" key="1">
    <source>
        <dbReference type="SAM" id="MobiDB-lite"/>
    </source>
</evidence>
<evidence type="ECO:0000313" key="3">
    <source>
        <dbReference type="Proteomes" id="UP000324222"/>
    </source>
</evidence>
<evidence type="ECO:0000313" key="2">
    <source>
        <dbReference type="EMBL" id="MPC81928.1"/>
    </source>
</evidence>
<keyword evidence="3" id="KW-1185">Reference proteome</keyword>
<proteinExistence type="predicted"/>
<sequence>MTGASRCLPYTTTSHRGERGTAGCVRNAARVRVCVCRAVPPRGRPPCGVDLAAQDDCLAGSPTPSPRPAGRRGGAGPRGSVAAYGTAREREVYELALRGASTR</sequence>
<protein>
    <submittedName>
        <fullName evidence="2">Uncharacterized protein</fullName>
    </submittedName>
</protein>
<dbReference type="EMBL" id="VSRR010058431">
    <property type="protein sequence ID" value="MPC81928.1"/>
    <property type="molecule type" value="Genomic_DNA"/>
</dbReference>
<organism evidence="2 3">
    <name type="scientific">Portunus trituberculatus</name>
    <name type="common">Swimming crab</name>
    <name type="synonym">Neptunus trituberculatus</name>
    <dbReference type="NCBI Taxonomy" id="210409"/>
    <lineage>
        <taxon>Eukaryota</taxon>
        <taxon>Metazoa</taxon>
        <taxon>Ecdysozoa</taxon>
        <taxon>Arthropoda</taxon>
        <taxon>Crustacea</taxon>
        <taxon>Multicrustacea</taxon>
        <taxon>Malacostraca</taxon>
        <taxon>Eumalacostraca</taxon>
        <taxon>Eucarida</taxon>
        <taxon>Decapoda</taxon>
        <taxon>Pleocyemata</taxon>
        <taxon>Brachyura</taxon>
        <taxon>Eubrachyura</taxon>
        <taxon>Portunoidea</taxon>
        <taxon>Portunidae</taxon>
        <taxon>Portuninae</taxon>
        <taxon>Portunus</taxon>
    </lineage>
</organism>
<gene>
    <name evidence="2" type="ORF">E2C01_076569</name>
</gene>
<feature type="region of interest" description="Disordered" evidence="1">
    <location>
        <begin position="58"/>
        <end position="83"/>
    </location>
</feature>
<dbReference type="Proteomes" id="UP000324222">
    <property type="component" value="Unassembled WGS sequence"/>
</dbReference>
<dbReference type="AlphaFoldDB" id="A0A5B7IME0"/>